<accession>A0A315VZK4</accession>
<keyword evidence="9" id="KW-1185">Reference proteome</keyword>
<evidence type="ECO:0000256" key="1">
    <source>
        <dbReference type="ARBA" id="ARBA00022679"/>
    </source>
</evidence>
<evidence type="ECO:0000313" key="9">
    <source>
        <dbReference type="Proteomes" id="UP000250572"/>
    </source>
</evidence>
<dbReference type="EMBL" id="NHOQ01000739">
    <property type="protein sequence ID" value="PWA28905.1"/>
    <property type="molecule type" value="Genomic_DNA"/>
</dbReference>
<dbReference type="InterPro" id="IPR017907">
    <property type="entry name" value="Znf_RING_CS"/>
</dbReference>
<dbReference type="GO" id="GO:0008270">
    <property type="term" value="F:zinc ion binding"/>
    <property type="evidence" value="ECO:0007669"/>
    <property type="project" value="UniProtKB-KW"/>
</dbReference>
<keyword evidence="6" id="KW-0862">Zinc</keyword>
<dbReference type="PROSITE" id="PS51873">
    <property type="entry name" value="TRIAD"/>
    <property type="match status" value="1"/>
</dbReference>
<proteinExistence type="predicted"/>
<dbReference type="AlphaFoldDB" id="A0A315VZK4"/>
<keyword evidence="1" id="KW-0808">Transferase</keyword>
<name>A0A315VZK4_GAMAF</name>
<gene>
    <name evidence="8" type="ORF">CCH79_00012898</name>
</gene>
<evidence type="ECO:0000256" key="5">
    <source>
        <dbReference type="ARBA" id="ARBA00022786"/>
    </source>
</evidence>
<feature type="domain" description="RING-type" evidence="7">
    <location>
        <begin position="37"/>
        <end position="265"/>
    </location>
</feature>
<dbReference type="OMA" id="RADRCAN"/>
<keyword evidence="3" id="KW-0677">Repeat</keyword>
<keyword evidence="5" id="KW-0833">Ubl conjugation pathway</keyword>
<sequence length="293" mass="32805">MSIDPSPYTALDRLLLRIKMGSATSKEKCYDPKDSSLKFVDGADDMDFLCEGFKSRRAQMSCGHAVTPTSLTNWCLQQLEEGKSTFLCGACKAVWSYEEVCKMALLSSEEMKNFEKMMKINAAVSRKCPRCKSSVAKQDELNLCVSCRACTEKRGRPYEFCWQCQRKWKGPKPRSDRCENDGCCDTALQTLRTCPEIVFDTVRGISGCPSIRACPTCGSLLEHKGNHCKHLFCSRCAVKFCFVCLKTFAECSKTSKISGPCSSGVAPRQTEIPVWRKTETLRPQTPALLLVRD</sequence>
<evidence type="ECO:0000313" key="8">
    <source>
        <dbReference type="EMBL" id="PWA28905.1"/>
    </source>
</evidence>
<evidence type="ECO:0000256" key="4">
    <source>
        <dbReference type="ARBA" id="ARBA00022771"/>
    </source>
</evidence>
<dbReference type="PROSITE" id="PS00518">
    <property type="entry name" value="ZF_RING_1"/>
    <property type="match status" value="1"/>
</dbReference>
<organism evidence="8 9">
    <name type="scientific">Gambusia affinis</name>
    <name type="common">Western mosquitofish</name>
    <name type="synonym">Heterandria affinis</name>
    <dbReference type="NCBI Taxonomy" id="33528"/>
    <lineage>
        <taxon>Eukaryota</taxon>
        <taxon>Metazoa</taxon>
        <taxon>Chordata</taxon>
        <taxon>Craniata</taxon>
        <taxon>Vertebrata</taxon>
        <taxon>Euteleostomi</taxon>
        <taxon>Actinopterygii</taxon>
        <taxon>Neopterygii</taxon>
        <taxon>Teleostei</taxon>
        <taxon>Neoteleostei</taxon>
        <taxon>Acanthomorphata</taxon>
        <taxon>Ovalentaria</taxon>
        <taxon>Atherinomorphae</taxon>
        <taxon>Cyprinodontiformes</taxon>
        <taxon>Poeciliidae</taxon>
        <taxon>Poeciliinae</taxon>
        <taxon>Gambusia</taxon>
    </lineage>
</organism>
<evidence type="ECO:0000256" key="3">
    <source>
        <dbReference type="ARBA" id="ARBA00022737"/>
    </source>
</evidence>
<protein>
    <recommendedName>
        <fullName evidence="7">RING-type domain-containing protein</fullName>
    </recommendedName>
</protein>
<evidence type="ECO:0000256" key="6">
    <source>
        <dbReference type="ARBA" id="ARBA00022833"/>
    </source>
</evidence>
<dbReference type="SUPFAM" id="SSF57850">
    <property type="entry name" value="RING/U-box"/>
    <property type="match status" value="1"/>
</dbReference>
<keyword evidence="2" id="KW-0479">Metal-binding</keyword>
<dbReference type="GO" id="GO:0016740">
    <property type="term" value="F:transferase activity"/>
    <property type="evidence" value="ECO:0007669"/>
    <property type="project" value="UniProtKB-KW"/>
</dbReference>
<keyword evidence="4" id="KW-0863">Zinc-finger</keyword>
<reference evidence="8 9" key="1">
    <citation type="journal article" date="2018" name="G3 (Bethesda)">
        <title>A High-Quality Reference Genome for the Invasive Mosquitofish Gambusia affinis Using a Chicago Library.</title>
        <authorList>
            <person name="Hoffberg S.L."/>
            <person name="Troendle N.J."/>
            <person name="Glenn T.C."/>
            <person name="Mahmud O."/>
            <person name="Louha S."/>
            <person name="Chalopin D."/>
            <person name="Bennetzen J.L."/>
            <person name="Mauricio R."/>
        </authorList>
    </citation>
    <scope>NUCLEOTIDE SEQUENCE [LARGE SCALE GENOMIC DNA]</scope>
    <source>
        <strain evidence="8">NE01/NJP1002.9</strain>
        <tissue evidence="8">Muscle</tissue>
    </source>
</reference>
<evidence type="ECO:0000256" key="2">
    <source>
        <dbReference type="ARBA" id="ARBA00022723"/>
    </source>
</evidence>
<dbReference type="OrthoDB" id="419317at2759"/>
<dbReference type="Proteomes" id="UP000250572">
    <property type="component" value="Unassembled WGS sequence"/>
</dbReference>
<dbReference type="InterPro" id="IPR044066">
    <property type="entry name" value="TRIAD_supradom"/>
</dbReference>
<dbReference type="STRING" id="33528.ENSGAFP00000005408"/>
<evidence type="ECO:0000259" key="7">
    <source>
        <dbReference type="PROSITE" id="PS51873"/>
    </source>
</evidence>
<comment type="caution">
    <text evidence="8">The sequence shown here is derived from an EMBL/GenBank/DDBJ whole genome shotgun (WGS) entry which is preliminary data.</text>
</comment>